<evidence type="ECO:0000256" key="2">
    <source>
        <dbReference type="ARBA" id="ARBA00009001"/>
    </source>
</evidence>
<dbReference type="Proteomes" id="UP001301958">
    <property type="component" value="Unassembled WGS sequence"/>
</dbReference>
<evidence type="ECO:0000256" key="5">
    <source>
        <dbReference type="ARBA" id="ARBA00023163"/>
    </source>
</evidence>
<dbReference type="PANTHER" id="PTHR13215">
    <property type="entry name" value="RNA POLYMERASE II TRANSCRIPTIONAL COACTIVATOR"/>
    <property type="match status" value="1"/>
</dbReference>
<dbReference type="Pfam" id="PF02229">
    <property type="entry name" value="PC4"/>
    <property type="match status" value="1"/>
</dbReference>
<sequence>MSYTRKRGIQLDNDEEIPIKRAKGSKRRIQLDDDDSSEDVPMKKAAVAQKATASSKVRNPEPAQGTDAEGNNYWELGNNRRIGPSKFKNSTLVNIREYYTAADGEVRPGKKGISLSLDQYKALLKVIPQLNEELRSQGQEVDDPVVASSSSTRAAVNSEKPGKSKKVKKSNIEVTSDEDEDEHDEMEEDNEDDDI</sequence>
<dbReference type="SUPFAM" id="SSF54447">
    <property type="entry name" value="ssDNA-binding transcriptional regulator domain"/>
    <property type="match status" value="1"/>
</dbReference>
<dbReference type="Gene3D" id="2.30.31.10">
    <property type="entry name" value="Transcriptional Coactivator Pc4, Chain A"/>
    <property type="match status" value="1"/>
</dbReference>
<evidence type="ECO:0000313" key="9">
    <source>
        <dbReference type="EMBL" id="KAK4230215.1"/>
    </source>
</evidence>
<evidence type="ECO:0000256" key="7">
    <source>
        <dbReference type="SAM" id="MobiDB-lite"/>
    </source>
</evidence>
<keyword evidence="6" id="KW-0539">Nucleus</keyword>
<comment type="subcellular location">
    <subcellularLocation>
        <location evidence="1">Nucleus</location>
    </subcellularLocation>
</comment>
<keyword evidence="3" id="KW-0805">Transcription regulation</keyword>
<proteinExistence type="inferred from homology"/>
<feature type="region of interest" description="Disordered" evidence="7">
    <location>
        <begin position="1"/>
        <end position="81"/>
    </location>
</feature>
<keyword evidence="10" id="KW-1185">Reference proteome</keyword>
<dbReference type="InterPro" id="IPR045125">
    <property type="entry name" value="Sub1/Tcp4-like"/>
</dbReference>
<feature type="region of interest" description="Disordered" evidence="7">
    <location>
        <begin position="135"/>
        <end position="195"/>
    </location>
</feature>
<keyword evidence="4" id="KW-0238">DNA-binding</keyword>
<dbReference type="GO" id="GO:0003677">
    <property type="term" value="F:DNA binding"/>
    <property type="evidence" value="ECO:0007669"/>
    <property type="project" value="UniProtKB-KW"/>
</dbReference>
<evidence type="ECO:0000256" key="4">
    <source>
        <dbReference type="ARBA" id="ARBA00023125"/>
    </source>
</evidence>
<evidence type="ECO:0000256" key="3">
    <source>
        <dbReference type="ARBA" id="ARBA00023015"/>
    </source>
</evidence>
<gene>
    <name evidence="9" type="ORF">QBC38DRAFT_534452</name>
</gene>
<dbReference type="EMBL" id="MU865300">
    <property type="protein sequence ID" value="KAK4230215.1"/>
    <property type="molecule type" value="Genomic_DNA"/>
</dbReference>
<organism evidence="9 10">
    <name type="scientific">Podospora fimiseda</name>
    <dbReference type="NCBI Taxonomy" id="252190"/>
    <lineage>
        <taxon>Eukaryota</taxon>
        <taxon>Fungi</taxon>
        <taxon>Dikarya</taxon>
        <taxon>Ascomycota</taxon>
        <taxon>Pezizomycotina</taxon>
        <taxon>Sordariomycetes</taxon>
        <taxon>Sordariomycetidae</taxon>
        <taxon>Sordariales</taxon>
        <taxon>Podosporaceae</taxon>
        <taxon>Podospora</taxon>
    </lineage>
</organism>
<evidence type="ECO:0000256" key="1">
    <source>
        <dbReference type="ARBA" id="ARBA00004123"/>
    </source>
</evidence>
<accession>A0AAN7BVC7</accession>
<name>A0AAN7BVC7_9PEZI</name>
<dbReference type="GO" id="GO:0060261">
    <property type="term" value="P:positive regulation of transcription initiation by RNA polymerase II"/>
    <property type="evidence" value="ECO:0007669"/>
    <property type="project" value="InterPro"/>
</dbReference>
<evidence type="ECO:0000313" key="10">
    <source>
        <dbReference type="Proteomes" id="UP001301958"/>
    </source>
</evidence>
<dbReference type="InterPro" id="IPR003173">
    <property type="entry name" value="PC4_C"/>
</dbReference>
<dbReference type="GO" id="GO:0003713">
    <property type="term" value="F:transcription coactivator activity"/>
    <property type="evidence" value="ECO:0007669"/>
    <property type="project" value="InterPro"/>
</dbReference>
<dbReference type="AlphaFoldDB" id="A0AAN7BVC7"/>
<comment type="similarity">
    <text evidence="2">Belongs to the transcriptional coactivator PC4 family.</text>
</comment>
<reference evidence="9" key="1">
    <citation type="journal article" date="2023" name="Mol. Phylogenet. Evol.">
        <title>Genome-scale phylogeny and comparative genomics of the fungal order Sordariales.</title>
        <authorList>
            <person name="Hensen N."/>
            <person name="Bonometti L."/>
            <person name="Westerberg I."/>
            <person name="Brannstrom I.O."/>
            <person name="Guillou S."/>
            <person name="Cros-Aarteil S."/>
            <person name="Calhoun S."/>
            <person name="Haridas S."/>
            <person name="Kuo A."/>
            <person name="Mondo S."/>
            <person name="Pangilinan J."/>
            <person name="Riley R."/>
            <person name="LaButti K."/>
            <person name="Andreopoulos B."/>
            <person name="Lipzen A."/>
            <person name="Chen C."/>
            <person name="Yan M."/>
            <person name="Daum C."/>
            <person name="Ng V."/>
            <person name="Clum A."/>
            <person name="Steindorff A."/>
            <person name="Ohm R.A."/>
            <person name="Martin F."/>
            <person name="Silar P."/>
            <person name="Natvig D.O."/>
            <person name="Lalanne C."/>
            <person name="Gautier V."/>
            <person name="Ament-Velasquez S.L."/>
            <person name="Kruys A."/>
            <person name="Hutchinson M.I."/>
            <person name="Powell A.J."/>
            <person name="Barry K."/>
            <person name="Miller A.N."/>
            <person name="Grigoriev I.V."/>
            <person name="Debuchy R."/>
            <person name="Gladieux P."/>
            <person name="Hiltunen Thoren M."/>
            <person name="Johannesson H."/>
        </authorList>
    </citation>
    <scope>NUCLEOTIDE SEQUENCE</scope>
    <source>
        <strain evidence="9">CBS 990.96</strain>
    </source>
</reference>
<reference evidence="9" key="2">
    <citation type="submission" date="2023-05" db="EMBL/GenBank/DDBJ databases">
        <authorList>
            <consortium name="Lawrence Berkeley National Laboratory"/>
            <person name="Steindorff A."/>
            <person name="Hensen N."/>
            <person name="Bonometti L."/>
            <person name="Westerberg I."/>
            <person name="Brannstrom I.O."/>
            <person name="Guillou S."/>
            <person name="Cros-Aarteil S."/>
            <person name="Calhoun S."/>
            <person name="Haridas S."/>
            <person name="Kuo A."/>
            <person name="Mondo S."/>
            <person name="Pangilinan J."/>
            <person name="Riley R."/>
            <person name="Labutti K."/>
            <person name="Andreopoulos B."/>
            <person name="Lipzen A."/>
            <person name="Chen C."/>
            <person name="Yanf M."/>
            <person name="Daum C."/>
            <person name="Ng V."/>
            <person name="Clum A."/>
            <person name="Ohm R."/>
            <person name="Martin F."/>
            <person name="Silar P."/>
            <person name="Natvig D."/>
            <person name="Lalanne C."/>
            <person name="Gautier V."/>
            <person name="Ament-Velasquez S.L."/>
            <person name="Kruys A."/>
            <person name="Hutchinson M.I."/>
            <person name="Powell A.J."/>
            <person name="Barry K."/>
            <person name="Miller A.N."/>
            <person name="Grigoriev I.V."/>
            <person name="Debuchy R."/>
            <person name="Gladieux P."/>
            <person name="Thoren M.H."/>
            <person name="Johannesson H."/>
        </authorList>
    </citation>
    <scope>NUCLEOTIDE SEQUENCE</scope>
    <source>
        <strain evidence="9">CBS 990.96</strain>
    </source>
</reference>
<comment type="caution">
    <text evidence="9">The sequence shown here is derived from an EMBL/GenBank/DDBJ whole genome shotgun (WGS) entry which is preliminary data.</text>
</comment>
<feature type="domain" description="Transcriptional coactivator p15 (PC4) C-terminal" evidence="8">
    <location>
        <begin position="74"/>
        <end position="125"/>
    </location>
</feature>
<keyword evidence="5" id="KW-0804">Transcription</keyword>
<feature type="compositionally biased region" description="Low complexity" evidence="7">
    <location>
        <begin position="145"/>
        <end position="159"/>
    </location>
</feature>
<feature type="compositionally biased region" description="Acidic residues" evidence="7">
    <location>
        <begin position="175"/>
        <end position="195"/>
    </location>
</feature>
<protein>
    <submittedName>
        <fullName evidence="9">Transcriptional Coactivator p15-domain-containing protein</fullName>
    </submittedName>
</protein>
<evidence type="ECO:0000256" key="6">
    <source>
        <dbReference type="ARBA" id="ARBA00023242"/>
    </source>
</evidence>
<dbReference type="GO" id="GO:0005634">
    <property type="term" value="C:nucleus"/>
    <property type="evidence" value="ECO:0007669"/>
    <property type="project" value="UniProtKB-SubCell"/>
</dbReference>
<evidence type="ECO:0000259" key="8">
    <source>
        <dbReference type="Pfam" id="PF02229"/>
    </source>
</evidence>
<dbReference type="InterPro" id="IPR009044">
    <property type="entry name" value="ssDNA-bd_transcriptional_reg"/>
</dbReference>